<dbReference type="OrthoDB" id="9802263at2"/>
<dbReference type="GO" id="GO:0003700">
    <property type="term" value="F:DNA-binding transcription factor activity"/>
    <property type="evidence" value="ECO:0007669"/>
    <property type="project" value="InterPro"/>
</dbReference>
<protein>
    <submittedName>
        <fullName evidence="5">Transcriptional activator FtrA</fullName>
    </submittedName>
</protein>
<dbReference type="STRING" id="658057.SAMN04488032_101383"/>
<organism evidence="5 6">
    <name type="scientific">Pacificibacter marinus</name>
    <dbReference type="NCBI Taxonomy" id="658057"/>
    <lineage>
        <taxon>Bacteria</taxon>
        <taxon>Pseudomonadati</taxon>
        <taxon>Pseudomonadota</taxon>
        <taxon>Alphaproteobacteria</taxon>
        <taxon>Rhodobacterales</taxon>
        <taxon>Roseobacteraceae</taxon>
        <taxon>Pacificibacter</taxon>
    </lineage>
</organism>
<name>A0A1Y5RDC4_9RHOB</name>
<dbReference type="Pfam" id="PF12833">
    <property type="entry name" value="HTH_18"/>
    <property type="match status" value="1"/>
</dbReference>
<evidence type="ECO:0000256" key="3">
    <source>
        <dbReference type="ARBA" id="ARBA00023163"/>
    </source>
</evidence>
<keyword evidence="3" id="KW-0804">Transcription</keyword>
<sequence length="319" mass="36200">MNSTLTFSSGRFEDAEAHLSQSFCRHRLVPFGMRSVEFSHVSASLGKQAFNTLSYGSEIEVQANGFEDFYMFEMPLRGGVDIAIGQQQALSLPGRALFLSPGQKFRSRWRPDTYQWMLQISQRSIQTAFEARAHRRMSADIVFDPVVELATAHGKSLTQAMRGLAHVVDRFDSADTEAFQRKIDTVVDLLISNLPYFRDGSPVPERLYATPRHVHLAVEILRGRFHMPVAIADVAQDVGVSERALYDGFQRYYQKPPYEVLMRIRMDAARHLIRTGNLPLSDVAKQVGMPHQSRFSGQYRKTFGVLPLADRRRGFGLKE</sequence>
<dbReference type="PROSITE" id="PS01124">
    <property type="entry name" value="HTH_ARAC_FAMILY_2"/>
    <property type="match status" value="1"/>
</dbReference>
<dbReference type="PANTHER" id="PTHR46796">
    <property type="entry name" value="HTH-TYPE TRANSCRIPTIONAL ACTIVATOR RHAS-RELATED"/>
    <property type="match status" value="1"/>
</dbReference>
<dbReference type="SUPFAM" id="SSF46689">
    <property type="entry name" value="Homeodomain-like"/>
    <property type="match status" value="1"/>
</dbReference>
<dbReference type="GO" id="GO:0043565">
    <property type="term" value="F:sequence-specific DNA binding"/>
    <property type="evidence" value="ECO:0007669"/>
    <property type="project" value="InterPro"/>
</dbReference>
<keyword evidence="6" id="KW-1185">Reference proteome</keyword>
<dbReference type="InterPro" id="IPR035418">
    <property type="entry name" value="AraC-bd_2"/>
</dbReference>
<dbReference type="InterPro" id="IPR009057">
    <property type="entry name" value="Homeodomain-like_sf"/>
</dbReference>
<dbReference type="Gene3D" id="1.10.10.60">
    <property type="entry name" value="Homeodomain-like"/>
    <property type="match status" value="1"/>
</dbReference>
<gene>
    <name evidence="5" type="ORF">PAM7971_00264</name>
</gene>
<keyword evidence="1" id="KW-0805">Transcription regulation</keyword>
<evidence type="ECO:0000256" key="1">
    <source>
        <dbReference type="ARBA" id="ARBA00023015"/>
    </source>
</evidence>
<evidence type="ECO:0000313" key="6">
    <source>
        <dbReference type="Proteomes" id="UP000193307"/>
    </source>
</evidence>
<dbReference type="Pfam" id="PF14525">
    <property type="entry name" value="AraC_binding_2"/>
    <property type="match status" value="1"/>
</dbReference>
<proteinExistence type="predicted"/>
<evidence type="ECO:0000256" key="2">
    <source>
        <dbReference type="ARBA" id="ARBA00023125"/>
    </source>
</evidence>
<keyword evidence="2" id="KW-0238">DNA-binding</keyword>
<dbReference type="EMBL" id="FWFW01000001">
    <property type="protein sequence ID" value="SLN14774.1"/>
    <property type="molecule type" value="Genomic_DNA"/>
</dbReference>
<dbReference type="Proteomes" id="UP000193307">
    <property type="component" value="Unassembled WGS sequence"/>
</dbReference>
<dbReference type="InterPro" id="IPR050204">
    <property type="entry name" value="AraC_XylS_family_regulators"/>
</dbReference>
<dbReference type="AlphaFoldDB" id="A0A1Y5RDC4"/>
<evidence type="ECO:0000313" key="5">
    <source>
        <dbReference type="EMBL" id="SLN14774.1"/>
    </source>
</evidence>
<dbReference type="SMART" id="SM00342">
    <property type="entry name" value="HTH_ARAC"/>
    <property type="match status" value="1"/>
</dbReference>
<feature type="domain" description="HTH araC/xylS-type" evidence="4">
    <location>
        <begin position="215"/>
        <end position="313"/>
    </location>
</feature>
<dbReference type="PANTHER" id="PTHR46796:SF12">
    <property type="entry name" value="HTH-TYPE DNA-BINDING TRANSCRIPTIONAL ACTIVATOR EUTR"/>
    <property type="match status" value="1"/>
</dbReference>
<dbReference type="RefSeq" id="WP_085847178.1">
    <property type="nucleotide sequence ID" value="NZ_FNZV01000001.1"/>
</dbReference>
<evidence type="ECO:0000259" key="4">
    <source>
        <dbReference type="PROSITE" id="PS01124"/>
    </source>
</evidence>
<reference evidence="5 6" key="1">
    <citation type="submission" date="2017-03" db="EMBL/GenBank/DDBJ databases">
        <authorList>
            <person name="Afonso C.L."/>
            <person name="Miller P.J."/>
            <person name="Scott M.A."/>
            <person name="Spackman E."/>
            <person name="Goraichik I."/>
            <person name="Dimitrov K.M."/>
            <person name="Suarez D.L."/>
            <person name="Swayne D.E."/>
        </authorList>
    </citation>
    <scope>NUCLEOTIDE SEQUENCE [LARGE SCALE GENOMIC DNA]</scope>
    <source>
        <strain evidence="5 6">CECT 7971</strain>
    </source>
</reference>
<dbReference type="InterPro" id="IPR018060">
    <property type="entry name" value="HTH_AraC"/>
</dbReference>
<accession>A0A1Y5RDC4</accession>